<comment type="similarity">
    <text evidence="3">Belongs to the ubiquitin-activating E1 family. UBA3 subfamily.</text>
</comment>
<keyword evidence="12 17" id="KW-1133">Transmembrane helix</keyword>
<reference evidence="19 20" key="1">
    <citation type="submission" date="2018-10" db="EMBL/GenBank/DDBJ databases">
        <title>A high-quality apple genome assembly.</title>
        <authorList>
            <person name="Hu J."/>
        </authorList>
    </citation>
    <scope>NUCLEOTIDE SEQUENCE [LARGE SCALE GENOMIC DNA]</scope>
    <source>
        <strain evidence="20">cv. HFTH1</strain>
        <tissue evidence="19">Young leaf</tissue>
    </source>
</reference>
<proteinExistence type="inferred from homology"/>
<dbReference type="Gene3D" id="1.10.10.520">
    <property type="entry name" value="Ubiquitin activating enzymes (Uba3). Chain: B, domain 2"/>
    <property type="match status" value="1"/>
</dbReference>
<dbReference type="Pfam" id="PF08825">
    <property type="entry name" value="E2_bind"/>
    <property type="match status" value="1"/>
</dbReference>
<dbReference type="PANTHER" id="PTHR32285:SF213">
    <property type="entry name" value="PROTEIN TRICHOME BIREFRINGENCE-LIKE 11"/>
    <property type="match status" value="1"/>
</dbReference>
<dbReference type="Gene3D" id="3.40.50.720">
    <property type="entry name" value="NAD(P)-binding Rossmann-like Domain"/>
    <property type="match status" value="1"/>
</dbReference>
<gene>
    <name evidence="19" type="ORF">DVH24_013260</name>
</gene>
<dbReference type="InterPro" id="IPR035985">
    <property type="entry name" value="Ubiquitin-activating_enz"/>
</dbReference>
<dbReference type="InterPro" id="IPR000594">
    <property type="entry name" value="ThiF_NAD_FAD-bd"/>
</dbReference>
<keyword evidence="20" id="KW-1185">Reference proteome</keyword>
<comment type="caution">
    <text evidence="19">The sequence shown here is derived from an EMBL/GenBank/DDBJ whole genome shotgun (WGS) entry which is preliminary data.</text>
</comment>
<keyword evidence="8" id="KW-0547">Nucleotide-binding</keyword>
<comment type="catalytic activity">
    <reaction evidence="15">
        <text>ATP + [NEDD8 protein] + [E1 NEDD8-activating enzyme]-L-cysteine = AMP + diphosphate + [E1 NEDD8-activating enzyme]-S-[NEDD8 protein]-yl-L-cysteine.</text>
        <dbReference type="EC" id="6.2.1.64"/>
    </reaction>
</comment>
<organism evidence="19 20">
    <name type="scientific">Malus domestica</name>
    <name type="common">Apple</name>
    <name type="synonym">Pyrus malus</name>
    <dbReference type="NCBI Taxonomy" id="3750"/>
    <lineage>
        <taxon>Eukaryota</taxon>
        <taxon>Viridiplantae</taxon>
        <taxon>Streptophyta</taxon>
        <taxon>Embryophyta</taxon>
        <taxon>Tracheophyta</taxon>
        <taxon>Spermatophyta</taxon>
        <taxon>Magnoliopsida</taxon>
        <taxon>eudicotyledons</taxon>
        <taxon>Gunneridae</taxon>
        <taxon>Pentapetalae</taxon>
        <taxon>rosids</taxon>
        <taxon>fabids</taxon>
        <taxon>Rosales</taxon>
        <taxon>Rosaceae</taxon>
        <taxon>Amygdaloideae</taxon>
        <taxon>Maleae</taxon>
        <taxon>Malus</taxon>
    </lineage>
</organism>
<evidence type="ECO:0000256" key="9">
    <source>
        <dbReference type="ARBA" id="ARBA00022786"/>
    </source>
</evidence>
<keyword evidence="7 17" id="KW-0812">Transmembrane</keyword>
<evidence type="ECO:0000256" key="5">
    <source>
        <dbReference type="ARBA" id="ARBA00015203"/>
    </source>
</evidence>
<keyword evidence="13 17" id="KW-0472">Membrane</keyword>
<dbReference type="GO" id="GO:0019781">
    <property type="term" value="F:NEDD8 activating enzyme activity"/>
    <property type="evidence" value="ECO:0007669"/>
    <property type="project" value="UniProtKB-EC"/>
</dbReference>
<dbReference type="InterPro" id="IPR033127">
    <property type="entry name" value="UBQ-activ_enz_E1_Cys_AS"/>
</dbReference>
<dbReference type="STRING" id="3750.A0A498HJL1"/>
<feature type="active site" description="Glycyl thioester intermediate" evidence="16">
    <location>
        <position position="752"/>
    </location>
</feature>
<dbReference type="InterPro" id="IPR026057">
    <property type="entry name" value="TBL_C"/>
</dbReference>
<keyword evidence="6" id="KW-0436">Ligase</keyword>
<dbReference type="InterPro" id="IPR025846">
    <property type="entry name" value="TBL_N"/>
</dbReference>
<dbReference type="GO" id="GO:0045116">
    <property type="term" value="P:protein neddylation"/>
    <property type="evidence" value="ECO:0007669"/>
    <property type="project" value="InterPro"/>
</dbReference>
<evidence type="ECO:0000256" key="13">
    <source>
        <dbReference type="ARBA" id="ARBA00023136"/>
    </source>
</evidence>
<evidence type="ECO:0000313" key="19">
    <source>
        <dbReference type="EMBL" id="RXH70514.1"/>
    </source>
</evidence>
<evidence type="ECO:0000256" key="11">
    <source>
        <dbReference type="ARBA" id="ARBA00022968"/>
    </source>
</evidence>
<comment type="pathway">
    <text evidence="2">Protein modification; protein neddylation.</text>
</comment>
<dbReference type="PANTHER" id="PTHR32285">
    <property type="entry name" value="PROTEIN TRICHOME BIREFRINGENCE-LIKE 9-RELATED"/>
    <property type="match status" value="1"/>
</dbReference>
<dbReference type="InterPro" id="IPR023318">
    <property type="entry name" value="Ub_act_enz_dom_a_sf"/>
</dbReference>
<accession>A0A498HJL1</accession>
<dbReference type="SMART" id="SM01181">
    <property type="entry name" value="E2_bind"/>
    <property type="match status" value="1"/>
</dbReference>
<dbReference type="Pfam" id="PF14416">
    <property type="entry name" value="PMR5N"/>
    <property type="match status" value="1"/>
</dbReference>
<evidence type="ECO:0000256" key="6">
    <source>
        <dbReference type="ARBA" id="ARBA00022598"/>
    </source>
</evidence>
<dbReference type="Pfam" id="PF00899">
    <property type="entry name" value="ThiF"/>
    <property type="match status" value="1"/>
</dbReference>
<evidence type="ECO:0000256" key="8">
    <source>
        <dbReference type="ARBA" id="ARBA00022741"/>
    </source>
</evidence>
<dbReference type="InterPro" id="IPR014929">
    <property type="entry name" value="E2-binding"/>
</dbReference>
<sequence>MSKHSSQPDPETMPFFEAFNKFKRLKPLEPSLGVLGFFFASVCVILCFIYLDERAVTKGFRFPGQSERFMWLQSKWPGKHRRVEFLGEEGGGCNVFEGDWVWDEAYPLYQSNDCRFVDEGFRCSENGRPDLFYTKWRWQPRHCNLPRFDAKLMLEKLRNKRLVFVGDSIGRNQWESLLCMLSSAVPNEDSIYEVNGKPITKHKGFLVFKFKDFNCTVEYYRSPFLVLQSRPPSGALQNVRTTLKVDQMDWNSVKWRDADVLVFNTGHWWNYEKTVRGGCYFQEREQVKMEMSVEDAYHKSMETVVHWIDTQVNSSKTQVFFRTYAPVHFRGGDWKTGGNCHSETLPELGSSLVPSQSWDQFRVANVVLSADSNTSQTTKIDILNVTQMTARRKDGHSSLYYLGPNVGPAPLHRQDCSHWCLPGVPDTWNELLYALFLKQQMTGTVNSSTYKAQFGSVKIKPTTVSHTRPVEEVLQLAMAPASTAQESRSRDLDKLLLRPGNLVGPSFEPGPGLRDDLKEYARVLVVGAGGLGCELLKDLALSGFRELEVIDMDRIEVSNLNRQFLFRLEDVGKPKAEVAAKRVMERVSGVNIVPHFCRIEEKELEFYSDFSIIALGLDSIEARSYINSVACSFLDMGYICLKMVKHCVPQTWNKPVPGGEVGRKNTQNLSRGTARSTHFWRTKRGTERLVPFRPVPSQYNSDDTPQEETIKPMVDGGTEGFQGHARVIVPGVTPCFECTIWLFPPQVKFPLCTLAETPRTAAHCIEYAHLIKWDEVHSGKSFDPDDPEHMKWVYDEATKRAELFGIPGVTYSLTQGVVKNIIPAIASTNAIISAACALETLKIASGCSKTLSNYLTYNGAQGLHTKVTEFVRDKDCLVCGPGVLVQLDTSITLQKFIDLLEEHPKLLLLKASITHRGKNLYMQAPPILEEMTRSNLSVPLFELMGKVPKDVVHATGTTTKNDKKTSCLRKLRVIFKGVDGITDMDTAGES</sequence>
<dbReference type="Gene3D" id="3.10.290.20">
    <property type="entry name" value="Ubiquitin-like 2 activating enzyme e1b. Chain: B, domain 3"/>
    <property type="match status" value="1"/>
</dbReference>
<evidence type="ECO:0000256" key="14">
    <source>
        <dbReference type="ARBA" id="ARBA00023624"/>
    </source>
</evidence>
<dbReference type="EC" id="6.2.1.64" evidence="14"/>
<comment type="similarity">
    <text evidence="4">Belongs to the PC-esterase family. TBL subfamily.</text>
</comment>
<feature type="transmembrane region" description="Helical" evidence="17">
    <location>
        <begin position="31"/>
        <end position="51"/>
    </location>
</feature>
<evidence type="ECO:0000259" key="18">
    <source>
        <dbReference type="SMART" id="SM01181"/>
    </source>
</evidence>
<feature type="domain" description="E2 binding" evidence="18">
    <location>
        <begin position="885"/>
        <end position="976"/>
    </location>
</feature>
<evidence type="ECO:0000256" key="1">
    <source>
        <dbReference type="ARBA" id="ARBA00004167"/>
    </source>
</evidence>
<dbReference type="GO" id="GO:0005524">
    <property type="term" value="F:ATP binding"/>
    <property type="evidence" value="ECO:0007669"/>
    <property type="project" value="UniProtKB-KW"/>
</dbReference>
<dbReference type="GO" id="GO:0005794">
    <property type="term" value="C:Golgi apparatus"/>
    <property type="evidence" value="ECO:0007669"/>
    <property type="project" value="TreeGrafter"/>
</dbReference>
<name>A0A498HJL1_MALDO</name>
<dbReference type="Proteomes" id="UP000290289">
    <property type="component" value="Chromosome 16"/>
</dbReference>
<comment type="subcellular location">
    <subcellularLocation>
        <location evidence="1">Membrane</location>
        <topology evidence="1">Single-pass membrane protein</topology>
    </subcellularLocation>
</comment>
<evidence type="ECO:0000256" key="16">
    <source>
        <dbReference type="PROSITE-ProRule" id="PRU10132"/>
    </source>
</evidence>
<dbReference type="PROSITE" id="PS00865">
    <property type="entry name" value="UBIQUITIN_ACTIVAT_2"/>
    <property type="match status" value="1"/>
</dbReference>
<evidence type="ECO:0000313" key="20">
    <source>
        <dbReference type="Proteomes" id="UP000290289"/>
    </source>
</evidence>
<dbReference type="GO" id="GO:0016020">
    <property type="term" value="C:membrane"/>
    <property type="evidence" value="ECO:0007669"/>
    <property type="project" value="UniProtKB-SubCell"/>
</dbReference>
<dbReference type="GO" id="GO:0016413">
    <property type="term" value="F:O-acetyltransferase activity"/>
    <property type="evidence" value="ECO:0007669"/>
    <property type="project" value="InterPro"/>
</dbReference>
<evidence type="ECO:0000256" key="17">
    <source>
        <dbReference type="SAM" id="Phobius"/>
    </source>
</evidence>
<keyword evidence="9" id="KW-0833">Ubl conjugation pathway</keyword>
<evidence type="ECO:0000256" key="7">
    <source>
        <dbReference type="ARBA" id="ARBA00022692"/>
    </source>
</evidence>
<dbReference type="InterPro" id="IPR029962">
    <property type="entry name" value="TBL"/>
</dbReference>
<dbReference type="FunFam" id="3.10.290.20:FF:000006">
    <property type="entry name" value="NEDD8-activating enzyme E1 catalytic subunit"/>
    <property type="match status" value="1"/>
</dbReference>
<evidence type="ECO:0000256" key="15">
    <source>
        <dbReference type="ARBA" id="ARBA00024626"/>
    </source>
</evidence>
<evidence type="ECO:0000256" key="12">
    <source>
        <dbReference type="ARBA" id="ARBA00022989"/>
    </source>
</evidence>
<dbReference type="Pfam" id="PF13839">
    <property type="entry name" value="PC-Esterase"/>
    <property type="match status" value="1"/>
</dbReference>
<evidence type="ECO:0000256" key="10">
    <source>
        <dbReference type="ARBA" id="ARBA00022840"/>
    </source>
</evidence>
<keyword evidence="10" id="KW-0067">ATP-binding</keyword>
<dbReference type="AlphaFoldDB" id="A0A498HJL1"/>
<dbReference type="InterPro" id="IPR030468">
    <property type="entry name" value="Uba3_N"/>
</dbReference>
<dbReference type="FunFam" id="1.10.10.520:FF:000001">
    <property type="entry name" value="NEDD8-activating enzyme E1 catalytic subunit"/>
    <property type="match status" value="1"/>
</dbReference>
<dbReference type="EMBL" id="RDQH01000342">
    <property type="protein sequence ID" value="RXH70514.1"/>
    <property type="molecule type" value="Genomic_DNA"/>
</dbReference>
<protein>
    <recommendedName>
        <fullName evidence="5">NEDD8-activating enzyme E1 catalytic subunit</fullName>
        <ecNumber evidence="14">6.2.1.64</ecNumber>
    </recommendedName>
</protein>
<evidence type="ECO:0000256" key="4">
    <source>
        <dbReference type="ARBA" id="ARBA00007727"/>
    </source>
</evidence>
<keyword evidence="11" id="KW-0735">Signal-anchor</keyword>
<evidence type="ECO:0000256" key="2">
    <source>
        <dbReference type="ARBA" id="ARBA00005032"/>
    </source>
</evidence>
<dbReference type="CDD" id="cd01488">
    <property type="entry name" value="Uba3_RUB"/>
    <property type="match status" value="1"/>
</dbReference>
<dbReference type="FunFam" id="3.50.50.80:FF:000002">
    <property type="entry name" value="SUMO-activating enzyme subunit 2"/>
    <property type="match status" value="1"/>
</dbReference>
<dbReference type="SUPFAM" id="SSF69572">
    <property type="entry name" value="Activating enzymes of the ubiquitin-like proteins"/>
    <property type="match status" value="1"/>
</dbReference>
<evidence type="ECO:0000256" key="3">
    <source>
        <dbReference type="ARBA" id="ARBA00006310"/>
    </source>
</evidence>